<dbReference type="GO" id="GO:0004497">
    <property type="term" value="F:monooxygenase activity"/>
    <property type="evidence" value="ECO:0007669"/>
    <property type="project" value="UniProtKB-KW"/>
</dbReference>
<gene>
    <name evidence="4" type="ORF">GOCE00092_LOCUS25887</name>
</gene>
<accession>A0A7S1VRZ4</accession>
<evidence type="ECO:0000256" key="1">
    <source>
        <dbReference type="ARBA" id="ARBA00023002"/>
    </source>
</evidence>
<keyword evidence="2" id="KW-0503">Monooxygenase</keyword>
<dbReference type="EMBL" id="HBGK01049391">
    <property type="protein sequence ID" value="CAD9309212.1"/>
    <property type="molecule type" value="Transcribed_RNA"/>
</dbReference>
<dbReference type="Pfam" id="PF01494">
    <property type="entry name" value="FAD_binding_3"/>
    <property type="match status" value="1"/>
</dbReference>
<dbReference type="Gene3D" id="3.50.50.60">
    <property type="entry name" value="FAD/NAD(P)-binding domain"/>
    <property type="match status" value="1"/>
</dbReference>
<proteinExistence type="predicted"/>
<feature type="domain" description="FAD-binding" evidence="3">
    <location>
        <begin position="5"/>
        <end position="378"/>
    </location>
</feature>
<dbReference type="InterPro" id="IPR002938">
    <property type="entry name" value="FAD-bd"/>
</dbReference>
<protein>
    <recommendedName>
        <fullName evidence="3">FAD-binding domain-containing protein</fullName>
    </recommendedName>
</protein>
<name>A0A7S1VRZ4_9STRA</name>
<evidence type="ECO:0000256" key="2">
    <source>
        <dbReference type="ARBA" id="ARBA00023033"/>
    </source>
</evidence>
<dbReference type="PANTHER" id="PTHR13789:SF309">
    <property type="entry name" value="PUTATIVE (AFU_ORTHOLOGUE AFUA_6G14510)-RELATED"/>
    <property type="match status" value="1"/>
</dbReference>
<dbReference type="InterPro" id="IPR036188">
    <property type="entry name" value="FAD/NAD-bd_sf"/>
</dbReference>
<dbReference type="GO" id="GO:0071949">
    <property type="term" value="F:FAD binding"/>
    <property type="evidence" value="ECO:0007669"/>
    <property type="project" value="InterPro"/>
</dbReference>
<dbReference type="PANTHER" id="PTHR13789">
    <property type="entry name" value="MONOOXYGENASE"/>
    <property type="match status" value="1"/>
</dbReference>
<evidence type="ECO:0000259" key="3">
    <source>
        <dbReference type="Pfam" id="PF01494"/>
    </source>
</evidence>
<dbReference type="SUPFAM" id="SSF51905">
    <property type="entry name" value="FAD/NAD(P)-binding domain"/>
    <property type="match status" value="1"/>
</dbReference>
<evidence type="ECO:0000313" key="4">
    <source>
        <dbReference type="EMBL" id="CAD9309212.1"/>
    </source>
</evidence>
<organism evidence="4">
    <name type="scientific">Grammatophora oceanica</name>
    <dbReference type="NCBI Taxonomy" id="210454"/>
    <lineage>
        <taxon>Eukaryota</taxon>
        <taxon>Sar</taxon>
        <taxon>Stramenopiles</taxon>
        <taxon>Ochrophyta</taxon>
        <taxon>Bacillariophyta</taxon>
        <taxon>Fragilariophyceae</taxon>
        <taxon>Fragilariophycidae</taxon>
        <taxon>Rhabdonematales</taxon>
        <taxon>Grammatophoraceae</taxon>
        <taxon>Grammatophora</taxon>
    </lineage>
</organism>
<reference evidence="4" key="1">
    <citation type="submission" date="2021-01" db="EMBL/GenBank/DDBJ databases">
        <authorList>
            <person name="Corre E."/>
            <person name="Pelletier E."/>
            <person name="Niang G."/>
            <person name="Scheremetjew M."/>
            <person name="Finn R."/>
            <person name="Kale V."/>
            <person name="Holt S."/>
            <person name="Cochrane G."/>
            <person name="Meng A."/>
            <person name="Brown T."/>
            <person name="Cohen L."/>
        </authorList>
    </citation>
    <scope>NUCLEOTIDE SEQUENCE</scope>
    <source>
        <strain evidence="4">CCMP 410</strain>
    </source>
</reference>
<dbReference type="PRINTS" id="PR00420">
    <property type="entry name" value="RNGMNOXGNASE"/>
</dbReference>
<dbReference type="InterPro" id="IPR050493">
    <property type="entry name" value="FAD-dep_Monooxygenase_BioMet"/>
</dbReference>
<keyword evidence="1" id="KW-0560">Oxidoreductase</keyword>
<sequence>MEDNLPVIIAGAGPCGLVAALTLQQHNIPCRVLERASRAKLCSNAGSGIDMAPTAIHLLENDLQVDLNRAMRPYDYMYIGDMEGGHVATYRLKDMKVTETRPFGFAGRADLQKALLEKLDESILQCGVSVKEFAQQESHVDVMLSDGTTIQGSALLACDGIHSAIRAHMHQDISDELNYCGQECWWGKTTIVPGSELDDALRSLEKERGMDDKDNGGVGFVSLMYLATRKFPGAFFSCPIDDDVHAWAYISKKDTAPVANQSNDLTRRGSAILSDDDKRRELERLVTEGAPLMGLIIQATPASDISRAGFFDRKHLDLPYVQGRVALLGDAAHPQSPMMGQGANMAIVDGYVLAKRLAATKLRNVENTLGEYDSLSRRKANNKVIQDARGYGTTFVSNHPFTCWATKLVIKLMPASVMVSEMIKGDKSNNDFVKSMNEAIKVSE</sequence>
<dbReference type="AlphaFoldDB" id="A0A7S1VRZ4"/>